<proteinExistence type="predicted"/>
<comment type="caution">
    <text evidence="1">The sequence shown here is derived from an EMBL/GenBank/DDBJ whole genome shotgun (WGS) entry which is preliminary data.</text>
</comment>
<dbReference type="STRING" id="53326.A0A016RVJ6"/>
<dbReference type="OrthoDB" id="5862073at2759"/>
<dbReference type="AlphaFoldDB" id="A0A016RVJ6"/>
<evidence type="ECO:0000313" key="1">
    <source>
        <dbReference type="EMBL" id="EYB82102.1"/>
    </source>
</evidence>
<dbReference type="Proteomes" id="UP000024635">
    <property type="component" value="Unassembled WGS sequence"/>
</dbReference>
<dbReference type="EMBL" id="JARK01001703">
    <property type="protein sequence ID" value="EYB82102.1"/>
    <property type="molecule type" value="Genomic_DNA"/>
</dbReference>
<sequence length="129" mass="15479">MPFILALPTLTTLDPLQHHIKKPMYLCPYCNFSSCYSPASVKDHIKTRHSIYEPVPIDMRDEYTELIQSVYDQCFLDDPNTFLNRFLLRQKRHQGQTRRRGWRIYQKFFIILRKLSGTFLLPFIFTVTF</sequence>
<protein>
    <submittedName>
        <fullName evidence="1">Uncharacterized protein</fullName>
    </submittedName>
</protein>
<evidence type="ECO:0000313" key="2">
    <source>
        <dbReference type="Proteomes" id="UP000024635"/>
    </source>
</evidence>
<reference evidence="2" key="1">
    <citation type="journal article" date="2015" name="Nat. Genet.">
        <title>The genome and transcriptome of the zoonotic hookworm Ancylostoma ceylanicum identify infection-specific gene families.</title>
        <authorList>
            <person name="Schwarz E.M."/>
            <person name="Hu Y."/>
            <person name="Antoshechkin I."/>
            <person name="Miller M.M."/>
            <person name="Sternberg P.W."/>
            <person name="Aroian R.V."/>
        </authorList>
    </citation>
    <scope>NUCLEOTIDE SEQUENCE</scope>
    <source>
        <strain evidence="2">HY135</strain>
    </source>
</reference>
<accession>A0A016RVJ6</accession>
<name>A0A016RVJ6_9BILA</name>
<gene>
    <name evidence="1" type="primary">Acey_s0367.g42</name>
    <name evidence="1" type="ORF">Y032_0367g42</name>
</gene>
<keyword evidence="2" id="KW-1185">Reference proteome</keyword>
<organism evidence="1 2">
    <name type="scientific">Ancylostoma ceylanicum</name>
    <dbReference type="NCBI Taxonomy" id="53326"/>
    <lineage>
        <taxon>Eukaryota</taxon>
        <taxon>Metazoa</taxon>
        <taxon>Ecdysozoa</taxon>
        <taxon>Nematoda</taxon>
        <taxon>Chromadorea</taxon>
        <taxon>Rhabditida</taxon>
        <taxon>Rhabditina</taxon>
        <taxon>Rhabditomorpha</taxon>
        <taxon>Strongyloidea</taxon>
        <taxon>Ancylostomatidae</taxon>
        <taxon>Ancylostomatinae</taxon>
        <taxon>Ancylostoma</taxon>
    </lineage>
</organism>